<feature type="compositionally biased region" description="Acidic residues" evidence="1">
    <location>
        <begin position="201"/>
        <end position="212"/>
    </location>
</feature>
<evidence type="ECO:0000256" key="1">
    <source>
        <dbReference type="SAM" id="MobiDB-lite"/>
    </source>
</evidence>
<dbReference type="Pfam" id="PF05826">
    <property type="entry name" value="Phospholip_A2_2"/>
    <property type="match status" value="1"/>
</dbReference>
<dbReference type="PANTHER" id="PTHR12253">
    <property type="entry name" value="RH14732P"/>
    <property type="match status" value="1"/>
</dbReference>
<keyword evidence="3" id="KW-1185">Reference proteome</keyword>
<feature type="compositionally biased region" description="Low complexity" evidence="1">
    <location>
        <begin position="305"/>
        <end position="319"/>
    </location>
</feature>
<accession>A0A6P3IZK6</accession>
<dbReference type="RefSeq" id="XP_010859708.1">
    <property type="nucleotide sequence ID" value="XM_010861406.1"/>
</dbReference>
<protein>
    <submittedName>
        <fullName evidence="4">Protein PROCA1 isoform X1</fullName>
    </submittedName>
</protein>
<dbReference type="InterPro" id="IPR036444">
    <property type="entry name" value="PLipase_A2_dom_sf"/>
</dbReference>
<proteinExistence type="predicted"/>
<dbReference type="OrthoDB" id="6075074at2759"/>
<sequence>MLIQGQFSFPRKVPRFEPWTESPMPQLLVAPVGLYFLLLMCSFSQPTGGPDINRLPSWGRGHLLASVESSTDASTLSSEGEFKNTDRCCWKHKCAGHIVRPFSPDCVHHDVHLHSLSHCDCDSRLKDCSEKTNSSSGDVGPTCSRDVDSTCFDIIRSPCFELIPEEECVERFWYGWCKSYRPVSVAVIHHPIHHECGADDLNQEEEEEEEEESKPPIPTQVGPTPTDSPTDTGMSMITGAPDSAAPITIWRSESPTGKSQGNRVIKKIKKKKEKDKEEETDEKEKAKVKKKVKKGKLMKKKSPVKSESPPDLSRSLSPRELARMSESSPDSRQDLESEDSYNDPGREEPSSEDIVESSSPRKREKNGVQVKKPGLKTSPVKKINKRRSPPASNPNLS</sequence>
<name>A0A6P3IZK6_BISBB</name>
<dbReference type="CDD" id="cd04705">
    <property type="entry name" value="PLA2_group_III_like"/>
    <property type="match status" value="1"/>
</dbReference>
<dbReference type="Proteomes" id="UP000515208">
    <property type="component" value="Unplaced"/>
</dbReference>
<dbReference type="InterPro" id="IPR016090">
    <property type="entry name" value="PLA2-like_dom"/>
</dbReference>
<dbReference type="GO" id="GO:0004623">
    <property type="term" value="F:phospholipase A2 activity"/>
    <property type="evidence" value="ECO:0007669"/>
    <property type="project" value="InterPro"/>
</dbReference>
<evidence type="ECO:0000313" key="4">
    <source>
        <dbReference type="RefSeq" id="XP_010859708.1"/>
    </source>
</evidence>
<feature type="region of interest" description="Disordered" evidence="1">
    <location>
        <begin position="201"/>
        <end position="397"/>
    </location>
</feature>
<dbReference type="KEGG" id="bbis:105003947"/>
<dbReference type="AlphaFoldDB" id="A0A6P3IZK6"/>
<feature type="compositionally biased region" description="Basic residues" evidence="1">
    <location>
        <begin position="264"/>
        <end position="273"/>
    </location>
</feature>
<dbReference type="GeneID" id="105003947"/>
<feature type="compositionally biased region" description="Polar residues" evidence="1">
    <location>
        <begin position="251"/>
        <end position="262"/>
    </location>
</feature>
<feature type="compositionally biased region" description="Low complexity" evidence="1">
    <location>
        <begin position="223"/>
        <end position="232"/>
    </location>
</feature>
<dbReference type="GO" id="GO:0006644">
    <property type="term" value="P:phospholipid metabolic process"/>
    <property type="evidence" value="ECO:0007669"/>
    <property type="project" value="InterPro"/>
</dbReference>
<dbReference type="CTD" id="147011"/>
<dbReference type="Gene3D" id="1.20.90.10">
    <property type="entry name" value="Phospholipase A2 domain"/>
    <property type="match status" value="1"/>
</dbReference>
<gene>
    <name evidence="4" type="primary">PROCA1</name>
</gene>
<evidence type="ECO:0000313" key="3">
    <source>
        <dbReference type="Proteomes" id="UP000515208"/>
    </source>
</evidence>
<dbReference type="SUPFAM" id="SSF48619">
    <property type="entry name" value="Phospholipase A2, PLA2"/>
    <property type="match status" value="1"/>
</dbReference>
<feature type="domain" description="Phospholipase A2-like central" evidence="2">
    <location>
        <begin position="73"/>
        <end position="161"/>
    </location>
</feature>
<evidence type="ECO:0000259" key="2">
    <source>
        <dbReference type="Pfam" id="PF05826"/>
    </source>
</evidence>
<feature type="compositionally biased region" description="Basic residues" evidence="1">
    <location>
        <begin position="286"/>
        <end position="303"/>
    </location>
</feature>
<dbReference type="GO" id="GO:0050482">
    <property type="term" value="P:arachidonate secretion"/>
    <property type="evidence" value="ECO:0007669"/>
    <property type="project" value="InterPro"/>
</dbReference>
<reference evidence="4" key="1">
    <citation type="submission" date="2025-08" db="UniProtKB">
        <authorList>
            <consortium name="RefSeq"/>
        </authorList>
    </citation>
    <scope>IDENTIFICATION</scope>
    <source>
        <tissue evidence="4">Blood</tissue>
    </source>
</reference>
<feature type="compositionally biased region" description="Basic and acidic residues" evidence="1">
    <location>
        <begin position="274"/>
        <end position="285"/>
    </location>
</feature>
<organism evidence="3 4">
    <name type="scientific">Bison bison bison</name>
    <name type="common">North American plains bison</name>
    <dbReference type="NCBI Taxonomy" id="43346"/>
    <lineage>
        <taxon>Eukaryota</taxon>
        <taxon>Metazoa</taxon>
        <taxon>Chordata</taxon>
        <taxon>Craniata</taxon>
        <taxon>Vertebrata</taxon>
        <taxon>Euteleostomi</taxon>
        <taxon>Mammalia</taxon>
        <taxon>Eutheria</taxon>
        <taxon>Laurasiatheria</taxon>
        <taxon>Artiodactyla</taxon>
        <taxon>Ruminantia</taxon>
        <taxon>Pecora</taxon>
        <taxon>Bovidae</taxon>
        <taxon>Bovinae</taxon>
        <taxon>Bison</taxon>
    </lineage>
</organism>